<evidence type="ECO:0000313" key="1">
    <source>
        <dbReference type="EMBL" id="SHF07552.1"/>
    </source>
</evidence>
<reference evidence="2" key="1">
    <citation type="submission" date="2016-11" db="EMBL/GenBank/DDBJ databases">
        <authorList>
            <person name="Varghese N."/>
            <person name="Submissions S."/>
        </authorList>
    </citation>
    <scope>NUCLEOTIDE SEQUENCE [LARGE SCALE GENOMIC DNA]</scope>
    <source>
        <strain evidence="2">DSM 18095</strain>
    </source>
</reference>
<proteinExistence type="predicted"/>
<protein>
    <submittedName>
        <fullName evidence="1">Uncharacterized protein</fullName>
    </submittedName>
</protein>
<dbReference type="Proteomes" id="UP000184114">
    <property type="component" value="Unassembled WGS sequence"/>
</dbReference>
<name>A0A1M4YPX6_9FIRM</name>
<dbReference type="AlphaFoldDB" id="A0A1M4YPX6"/>
<sequence>MSTENRRYYWLKLKENFFTDKRIKRLRKIYYDGVETDFIRRSRKSR</sequence>
<accession>A0A1M4YPX6</accession>
<dbReference type="EMBL" id="FQTY01000018">
    <property type="protein sequence ID" value="SHF07552.1"/>
    <property type="molecule type" value="Genomic_DNA"/>
</dbReference>
<dbReference type="STRING" id="1123404.SAMN02745784_02724"/>
<evidence type="ECO:0000313" key="2">
    <source>
        <dbReference type="Proteomes" id="UP000184114"/>
    </source>
</evidence>
<keyword evidence="2" id="KW-1185">Reference proteome</keyword>
<organism evidence="1 2">
    <name type="scientific">Tissierella praeacuta DSM 18095</name>
    <dbReference type="NCBI Taxonomy" id="1123404"/>
    <lineage>
        <taxon>Bacteria</taxon>
        <taxon>Bacillati</taxon>
        <taxon>Bacillota</taxon>
        <taxon>Tissierellia</taxon>
        <taxon>Tissierellales</taxon>
        <taxon>Tissierellaceae</taxon>
        <taxon>Tissierella</taxon>
    </lineage>
</organism>
<gene>
    <name evidence="1" type="ORF">SAMN02745784_02724</name>
</gene>